<evidence type="ECO:0000256" key="17">
    <source>
        <dbReference type="PROSITE-ProRule" id="PRU00703"/>
    </source>
</evidence>
<feature type="binding site" evidence="13">
    <location>
        <begin position="380"/>
        <end position="381"/>
    </location>
    <ligand>
        <name>IMP</name>
        <dbReference type="ChEBI" id="CHEBI:58053"/>
    </ligand>
</feature>
<dbReference type="InterPro" id="IPR013785">
    <property type="entry name" value="Aldolase_TIM"/>
</dbReference>
<dbReference type="HAMAP" id="MF_01964">
    <property type="entry name" value="IMPDH"/>
    <property type="match status" value="1"/>
</dbReference>
<evidence type="ECO:0000256" key="9">
    <source>
        <dbReference type="ARBA" id="ARBA00023002"/>
    </source>
</evidence>
<evidence type="ECO:0000256" key="10">
    <source>
        <dbReference type="ARBA" id="ARBA00023027"/>
    </source>
</evidence>
<feature type="binding site" evidence="13">
    <location>
        <position position="495"/>
    </location>
    <ligand>
        <name>K(+)</name>
        <dbReference type="ChEBI" id="CHEBI:29103"/>
        <note>ligand shared between two tetrameric partners</note>
    </ligand>
</feature>
<evidence type="ECO:0000256" key="4">
    <source>
        <dbReference type="ARBA" id="ARBA00022723"/>
    </source>
</evidence>
<dbReference type="GO" id="GO:0006183">
    <property type="term" value="P:GTP biosynthetic process"/>
    <property type="evidence" value="ECO:0007669"/>
    <property type="project" value="TreeGrafter"/>
</dbReference>
<accession>A0A135ZBG9</accession>
<dbReference type="RefSeq" id="WP_075523091.1">
    <property type="nucleotide sequence ID" value="NZ_KQ961850.1"/>
</dbReference>
<evidence type="ECO:0000256" key="11">
    <source>
        <dbReference type="ARBA" id="ARBA00023122"/>
    </source>
</evidence>
<evidence type="ECO:0000256" key="5">
    <source>
        <dbReference type="ARBA" id="ARBA00022737"/>
    </source>
</evidence>
<keyword evidence="5" id="KW-0677">Repeat</keyword>
<dbReference type="EC" id="1.1.1.205" evidence="13 19"/>
<feature type="binding site" evidence="13">
    <location>
        <position position="265"/>
    </location>
    <ligand>
        <name>NAD(+)</name>
        <dbReference type="ChEBI" id="CHEBI:57540"/>
    </ligand>
</feature>
<comment type="catalytic activity">
    <reaction evidence="12 13 19">
        <text>IMP + NAD(+) + H2O = XMP + NADH + H(+)</text>
        <dbReference type="Rhea" id="RHEA:11708"/>
        <dbReference type="ChEBI" id="CHEBI:15377"/>
        <dbReference type="ChEBI" id="CHEBI:15378"/>
        <dbReference type="ChEBI" id="CHEBI:57464"/>
        <dbReference type="ChEBI" id="CHEBI:57540"/>
        <dbReference type="ChEBI" id="CHEBI:57945"/>
        <dbReference type="ChEBI" id="CHEBI:58053"/>
        <dbReference type="EC" id="1.1.1.205"/>
    </reaction>
</comment>
<evidence type="ECO:0000256" key="6">
    <source>
        <dbReference type="ARBA" id="ARBA00022749"/>
    </source>
</evidence>
<dbReference type="PATRIC" id="fig|2702.101.peg.163"/>
<dbReference type="UniPathway" id="UPA00601">
    <property type="reaction ID" value="UER00295"/>
</dbReference>
<feature type="domain" description="CBS" evidence="20">
    <location>
        <begin position="171"/>
        <end position="228"/>
    </location>
</feature>
<evidence type="ECO:0000256" key="15">
    <source>
        <dbReference type="PIRSR" id="PIRSR000130-3"/>
    </source>
</evidence>
<organism evidence="21 22">
    <name type="scientific">Gardnerella vaginalis</name>
    <dbReference type="NCBI Taxonomy" id="2702"/>
    <lineage>
        <taxon>Bacteria</taxon>
        <taxon>Bacillati</taxon>
        <taxon>Actinomycetota</taxon>
        <taxon>Actinomycetes</taxon>
        <taxon>Bifidobacteriales</taxon>
        <taxon>Bifidobacteriaceae</taxon>
        <taxon>Gardnerella</taxon>
    </lineage>
</organism>
<feature type="binding site" evidence="15">
    <location>
        <begin position="265"/>
        <end position="267"/>
    </location>
    <ligand>
        <name>NAD(+)</name>
        <dbReference type="ChEBI" id="CHEBI:57540"/>
    </ligand>
</feature>
<dbReference type="Pfam" id="PF00571">
    <property type="entry name" value="CBS"/>
    <property type="match status" value="2"/>
</dbReference>
<dbReference type="InterPro" id="IPR015875">
    <property type="entry name" value="IMP_DH/GMP_Rdtase_CS"/>
</dbReference>
<dbReference type="InterPro" id="IPR005990">
    <property type="entry name" value="IMP_DH"/>
</dbReference>
<dbReference type="FunFam" id="3.20.20.70:FF:000003">
    <property type="entry name" value="GMP reductase"/>
    <property type="match status" value="1"/>
</dbReference>
<evidence type="ECO:0000256" key="3">
    <source>
        <dbReference type="ARBA" id="ARBA00011881"/>
    </source>
</evidence>
<dbReference type="GO" id="GO:0006177">
    <property type="term" value="P:GMP biosynthetic process"/>
    <property type="evidence" value="ECO:0007669"/>
    <property type="project" value="UniProtKB-UniRule"/>
</dbReference>
<keyword evidence="4 13" id="KW-0479">Metal-binding</keyword>
<feature type="domain" description="CBS" evidence="20">
    <location>
        <begin position="108"/>
        <end position="164"/>
    </location>
</feature>
<comment type="caution">
    <text evidence="21">The sequence shown here is derived from an EMBL/GenBank/DDBJ whole genome shotgun (WGS) entry which is preliminary data.</text>
</comment>
<dbReference type="SUPFAM" id="SSF51412">
    <property type="entry name" value="Inosine monophosphate dehydrogenase (IMPDH)"/>
    <property type="match status" value="1"/>
</dbReference>
<evidence type="ECO:0000256" key="16">
    <source>
        <dbReference type="PIRSR" id="PIRSR000130-4"/>
    </source>
</evidence>
<feature type="binding site" description="in other chain" evidence="13 16">
    <location>
        <position position="321"/>
    </location>
    <ligand>
        <name>K(+)</name>
        <dbReference type="ChEBI" id="CHEBI:29103"/>
        <note>ligand shared between two tetrameric partners</note>
    </ligand>
</feature>
<dbReference type="SMART" id="SM01240">
    <property type="entry name" value="IMPDH"/>
    <property type="match status" value="1"/>
</dbReference>
<gene>
    <name evidence="13" type="primary">guaB</name>
    <name evidence="21" type="ORF">HMPREF3230_00164</name>
</gene>
<evidence type="ECO:0000259" key="20">
    <source>
        <dbReference type="PROSITE" id="PS51371"/>
    </source>
</evidence>
<feature type="binding site" evidence="13">
    <location>
        <position position="322"/>
    </location>
    <ligand>
        <name>IMP</name>
        <dbReference type="ChEBI" id="CHEBI:58053"/>
    </ligand>
</feature>
<keyword evidence="6 13" id="KW-0332">GMP biosynthesis</keyword>
<feature type="binding site" evidence="13">
    <location>
        <position position="496"/>
    </location>
    <ligand>
        <name>K(+)</name>
        <dbReference type="ChEBI" id="CHEBI:29103"/>
        <note>ligand shared between two tetrameric partners</note>
    </ligand>
</feature>
<dbReference type="AlphaFoldDB" id="A0A135ZBG9"/>
<feature type="active site" description="Proton acceptor" evidence="13 14">
    <location>
        <position position="425"/>
    </location>
</feature>
<dbReference type="GO" id="GO:0000166">
    <property type="term" value="F:nucleotide binding"/>
    <property type="evidence" value="ECO:0007669"/>
    <property type="project" value="UniProtKB-UniRule"/>
</dbReference>
<dbReference type="InterPro" id="IPR001093">
    <property type="entry name" value="IMP_DH_GMPRt"/>
</dbReference>
<sequence>MATTDINAEILYAPVPPVFEKLGLAYDDVLLLPNETDVIPSEVDTSTHLTREITMKVPAISAAMDTVTESDMAIAMARNGGIGVLHRNLSIDDQAAQVDIVKRSESGMITDPLTVHPDATLADLDKLCGRFHISGLPVVDSENRLVGIITNRDMRFIASEDYDRLKVKDVMTRENLVTGPSNISKEDAHRLLADNKVEKLPLVDSFGKLTGLITVKDFVKTEQYPDATKDDQGRLRVAAGIGFLGDAWQRACALMEAGVDVLVVDTANGEARLALDMIRRIKADKAFDGVQIIGGNIATRQGAQAMIDAGVDAVKVGVGPGSICTTRVVAGVGVPQLTAVYDAAQACKAAGIPCIADGGIHYSGDIAKALVAGADTVMLGGTLAGCEEAPGEKVLLHGKQYKLYRGMGSLGAMAPRGKKSYSKDRYFQADVTSSDKVVPEGVEGEVPYRGPLNAVLYQLLGGLHQSMFYVGAHNIKELQERGRFIRITDAGLRESHPHDIVMTAEAPNYSGFHN</sequence>
<feature type="binding site" description="in other chain" evidence="13 16">
    <location>
        <position position="319"/>
    </location>
    <ligand>
        <name>K(+)</name>
        <dbReference type="ChEBI" id="CHEBI:29103"/>
        <note>ligand shared between two tetrameric partners</note>
    </ligand>
</feature>
<dbReference type="PANTHER" id="PTHR11911">
    <property type="entry name" value="INOSINE-5-MONOPHOSPHATE DEHYDROGENASE RELATED"/>
    <property type="match status" value="1"/>
</dbReference>
<dbReference type="CDD" id="cd00381">
    <property type="entry name" value="IMPDH"/>
    <property type="match status" value="1"/>
</dbReference>
<keyword evidence="10 13" id="KW-0520">NAD</keyword>
<keyword evidence="9 13" id="KW-0560">Oxidoreductase</keyword>
<dbReference type="SUPFAM" id="SSF54631">
    <property type="entry name" value="CBS-domain pair"/>
    <property type="match status" value="1"/>
</dbReference>
<name>A0A135ZBG9_GARVA</name>
<dbReference type="InterPro" id="IPR046342">
    <property type="entry name" value="CBS_dom_sf"/>
</dbReference>
<keyword evidence="8 13" id="KW-0630">Potassium</keyword>
<dbReference type="PIRSF" id="PIRSF000130">
    <property type="entry name" value="IMPDH"/>
    <property type="match status" value="1"/>
</dbReference>
<feature type="binding site" evidence="13 15">
    <location>
        <begin position="317"/>
        <end position="319"/>
    </location>
    <ligand>
        <name>NAD(+)</name>
        <dbReference type="ChEBI" id="CHEBI:57540"/>
    </ligand>
</feature>
<feature type="binding site" evidence="13">
    <location>
        <begin position="404"/>
        <end position="408"/>
    </location>
    <ligand>
        <name>IMP</name>
        <dbReference type="ChEBI" id="CHEBI:58053"/>
    </ligand>
</feature>
<keyword evidence="7 13" id="KW-0658">Purine biosynthesis</keyword>
<dbReference type="SMART" id="SM00116">
    <property type="entry name" value="CBS"/>
    <property type="match status" value="2"/>
</dbReference>
<dbReference type="PROSITE" id="PS00487">
    <property type="entry name" value="IMP_DH_GMP_RED"/>
    <property type="match status" value="1"/>
</dbReference>
<comment type="similarity">
    <text evidence="2 13 18">Belongs to the IMPDH/GMPR family.</text>
</comment>
<evidence type="ECO:0000256" key="8">
    <source>
        <dbReference type="ARBA" id="ARBA00022958"/>
    </source>
</evidence>
<feature type="binding site" description="in other chain" evidence="13 16">
    <location>
        <position position="324"/>
    </location>
    <ligand>
        <name>K(+)</name>
        <dbReference type="ChEBI" id="CHEBI:29103"/>
        <note>ligand shared between two tetrameric partners</note>
    </ligand>
</feature>
<evidence type="ECO:0000313" key="21">
    <source>
        <dbReference type="EMBL" id="KXI18955.1"/>
    </source>
</evidence>
<comment type="subunit">
    <text evidence="3 13">Homotetramer.</text>
</comment>
<evidence type="ECO:0000256" key="19">
    <source>
        <dbReference type="RuleBase" id="RU003928"/>
    </source>
</evidence>
<proteinExistence type="inferred from homology"/>
<dbReference type="PANTHER" id="PTHR11911:SF111">
    <property type="entry name" value="INOSINE-5'-MONOPHOSPHATE DEHYDROGENASE"/>
    <property type="match status" value="1"/>
</dbReference>
<dbReference type="NCBIfam" id="TIGR01302">
    <property type="entry name" value="IMP_dehydrog"/>
    <property type="match status" value="1"/>
</dbReference>
<evidence type="ECO:0000256" key="2">
    <source>
        <dbReference type="ARBA" id="ARBA00005502"/>
    </source>
</evidence>
<feature type="binding site" evidence="13">
    <location>
        <position position="494"/>
    </location>
    <ligand>
        <name>K(+)</name>
        <dbReference type="ChEBI" id="CHEBI:29103"/>
        <note>ligand shared between two tetrameric partners</note>
    </ligand>
</feature>
<comment type="cofactor">
    <cofactor evidence="1 13">
        <name>K(+)</name>
        <dbReference type="ChEBI" id="CHEBI:29103"/>
    </cofactor>
</comment>
<evidence type="ECO:0000256" key="14">
    <source>
        <dbReference type="PIRSR" id="PIRSR000130-1"/>
    </source>
</evidence>
<comment type="pathway">
    <text evidence="13 19">Purine metabolism; XMP biosynthesis via de novo pathway; XMP from IMP: step 1/1.</text>
</comment>
<feature type="binding site" evidence="13">
    <location>
        <position position="440"/>
    </location>
    <ligand>
        <name>IMP</name>
        <dbReference type="ChEBI" id="CHEBI:58053"/>
    </ligand>
</feature>
<dbReference type="GO" id="GO:0003938">
    <property type="term" value="F:IMP dehydrogenase activity"/>
    <property type="evidence" value="ECO:0007669"/>
    <property type="project" value="UniProtKB-UniRule"/>
</dbReference>
<feature type="active site" description="Thioimidate intermediate" evidence="13 14">
    <location>
        <position position="324"/>
    </location>
</feature>
<protein>
    <recommendedName>
        <fullName evidence="13 19">Inosine-5'-monophosphate dehydrogenase</fullName>
        <shortName evidence="13">IMP dehydrogenase</shortName>
        <shortName evidence="13">IMPD</shortName>
        <shortName evidence="13">IMPDH</shortName>
        <ecNumber evidence="13 19">1.1.1.205</ecNumber>
    </recommendedName>
</protein>
<evidence type="ECO:0000256" key="1">
    <source>
        <dbReference type="ARBA" id="ARBA00001958"/>
    </source>
</evidence>
<dbReference type="Proteomes" id="UP000070505">
    <property type="component" value="Unassembled WGS sequence"/>
</dbReference>
<evidence type="ECO:0000313" key="22">
    <source>
        <dbReference type="Proteomes" id="UP000070505"/>
    </source>
</evidence>
<dbReference type="EMBL" id="LSRC01000006">
    <property type="protein sequence ID" value="KXI18955.1"/>
    <property type="molecule type" value="Genomic_DNA"/>
</dbReference>
<keyword evidence="11 17" id="KW-0129">CBS domain</keyword>
<comment type="activity regulation">
    <text evidence="13">Mycophenolic acid (MPA) is a non-competitive inhibitor that prevents formation of the closed enzyme conformation by binding to the same site as the amobile flap. In contrast, mizoribine monophosphate (MZP) is a competitive inhibitor that induces the closed conformation. MPA is a potent inhibitor of mammalian IMPDHs but a poor inhibitor of the bacterial enzymes. MZP is a more potent inhibitor of bacterial IMPDH.</text>
</comment>
<dbReference type="GO" id="GO:0046872">
    <property type="term" value="F:metal ion binding"/>
    <property type="evidence" value="ECO:0007669"/>
    <property type="project" value="UniProtKB-UniRule"/>
</dbReference>
<feature type="binding site" evidence="13">
    <location>
        <begin position="357"/>
        <end position="359"/>
    </location>
    <ligand>
        <name>IMP</name>
        <dbReference type="ChEBI" id="CHEBI:58053"/>
    </ligand>
</feature>
<dbReference type="InterPro" id="IPR000644">
    <property type="entry name" value="CBS_dom"/>
</dbReference>
<evidence type="ECO:0000256" key="12">
    <source>
        <dbReference type="ARBA" id="ARBA00048028"/>
    </source>
</evidence>
<evidence type="ECO:0000256" key="13">
    <source>
        <dbReference type="HAMAP-Rule" id="MF_01964"/>
    </source>
</evidence>
<dbReference type="PROSITE" id="PS51371">
    <property type="entry name" value="CBS"/>
    <property type="match status" value="2"/>
</dbReference>
<comment type="function">
    <text evidence="13">Catalyzes the conversion of inosine 5'-phosphate (IMP) to xanthosine 5'-phosphate (XMP), the first committed and rate-limiting step in the de novo synthesis of guanine nucleotides, and therefore plays an important role in the regulation of cell growth.</text>
</comment>
<dbReference type="CDD" id="cd04601">
    <property type="entry name" value="CBS_pair_IMPDH"/>
    <property type="match status" value="1"/>
</dbReference>
<dbReference type="Pfam" id="PF00478">
    <property type="entry name" value="IMPDH"/>
    <property type="match status" value="1"/>
</dbReference>
<dbReference type="Gene3D" id="3.20.20.70">
    <property type="entry name" value="Aldolase class I"/>
    <property type="match status" value="1"/>
</dbReference>
<evidence type="ECO:0000256" key="7">
    <source>
        <dbReference type="ARBA" id="ARBA00022755"/>
    </source>
</evidence>
<comment type="caution">
    <text evidence="13">Lacks conserved residue(s) required for the propagation of feature annotation.</text>
</comment>
<evidence type="ECO:0000256" key="18">
    <source>
        <dbReference type="RuleBase" id="RU003927"/>
    </source>
</evidence>
<reference evidence="21 22" key="1">
    <citation type="submission" date="2016-02" db="EMBL/GenBank/DDBJ databases">
        <authorList>
            <person name="Wen L."/>
            <person name="He K."/>
            <person name="Yang H."/>
        </authorList>
    </citation>
    <scope>NUCLEOTIDE SEQUENCE [LARGE SCALE GENOMIC DNA]</scope>
    <source>
        <strain evidence="21 22">CMW7778B</strain>
    </source>
</reference>